<organism evidence="1 2">
    <name type="scientific">Candidatus Limenecus avicola</name>
    <dbReference type="NCBI Taxonomy" id="2840847"/>
    <lineage>
        <taxon>Bacteria</taxon>
        <taxon>Bacillati</taxon>
        <taxon>Bacillota</taxon>
        <taxon>Clostridia</taxon>
        <taxon>Eubacteriales</taxon>
        <taxon>Clostridiaceae</taxon>
        <taxon>Clostridiaceae incertae sedis</taxon>
        <taxon>Candidatus Limenecus</taxon>
    </lineage>
</organism>
<dbReference type="AlphaFoldDB" id="A0A9D1MZK4"/>
<proteinExistence type="predicted"/>
<evidence type="ECO:0000313" key="1">
    <source>
        <dbReference type="EMBL" id="HIU92196.1"/>
    </source>
</evidence>
<dbReference type="EMBL" id="DVOD01000026">
    <property type="protein sequence ID" value="HIU92196.1"/>
    <property type="molecule type" value="Genomic_DNA"/>
</dbReference>
<reference evidence="1" key="2">
    <citation type="journal article" date="2021" name="PeerJ">
        <title>Extensive microbial diversity within the chicken gut microbiome revealed by metagenomics and culture.</title>
        <authorList>
            <person name="Gilroy R."/>
            <person name="Ravi A."/>
            <person name="Getino M."/>
            <person name="Pursley I."/>
            <person name="Horton D.L."/>
            <person name="Alikhan N.F."/>
            <person name="Baker D."/>
            <person name="Gharbi K."/>
            <person name="Hall N."/>
            <person name="Watson M."/>
            <person name="Adriaenssens E.M."/>
            <person name="Foster-Nyarko E."/>
            <person name="Jarju S."/>
            <person name="Secka A."/>
            <person name="Antonio M."/>
            <person name="Oren A."/>
            <person name="Chaudhuri R.R."/>
            <person name="La Ragione R."/>
            <person name="Hildebrand F."/>
            <person name="Pallen M.J."/>
        </authorList>
    </citation>
    <scope>NUCLEOTIDE SEQUENCE</scope>
    <source>
        <strain evidence="1">CHK154-7741</strain>
    </source>
</reference>
<protein>
    <submittedName>
        <fullName evidence="1">Uncharacterized protein</fullName>
    </submittedName>
</protein>
<name>A0A9D1MZK4_9CLOT</name>
<sequence length="190" mass="21006">MSINYGAPIYPNCFDQLTTHGIVAEDVVGYITDSPSPYLQNYVAQRGGYTPSVPWTPSIPGRVLPDPLPSVSPQGGPVMGYEPPRMQERLPRGDVYQTVPNEREINHVVKNEKNNTWKKVAAGILLTGLAVFGIVKGRQIYKSGNAGLKNIGNWFSNAGNKISNAFKNGWTTTCDFFKSCWNKLFKKNNP</sequence>
<accession>A0A9D1MZK4</accession>
<dbReference type="Proteomes" id="UP000886748">
    <property type="component" value="Unassembled WGS sequence"/>
</dbReference>
<reference evidence="1" key="1">
    <citation type="submission" date="2020-10" db="EMBL/GenBank/DDBJ databases">
        <authorList>
            <person name="Gilroy R."/>
        </authorList>
    </citation>
    <scope>NUCLEOTIDE SEQUENCE</scope>
    <source>
        <strain evidence="1">CHK154-7741</strain>
    </source>
</reference>
<evidence type="ECO:0000313" key="2">
    <source>
        <dbReference type="Proteomes" id="UP000886748"/>
    </source>
</evidence>
<comment type="caution">
    <text evidence="1">The sequence shown here is derived from an EMBL/GenBank/DDBJ whole genome shotgun (WGS) entry which is preliminary data.</text>
</comment>
<gene>
    <name evidence="1" type="ORF">IAD26_03565</name>
</gene>